<dbReference type="PANTHER" id="PTHR42747">
    <property type="entry name" value="NITRONATE MONOOXYGENASE-RELATED"/>
    <property type="match status" value="1"/>
</dbReference>
<keyword evidence="5" id="KW-0288">FMN</keyword>
<comment type="cofactor">
    <cofactor evidence="1">
        <name>FMN</name>
        <dbReference type="ChEBI" id="CHEBI:58210"/>
    </cofactor>
</comment>
<dbReference type="GO" id="GO:0004497">
    <property type="term" value="F:monooxygenase activity"/>
    <property type="evidence" value="ECO:0007669"/>
    <property type="project" value="UniProtKB-KW"/>
</dbReference>
<reference evidence="10" key="1">
    <citation type="submission" date="2022-10" db="EMBL/GenBank/DDBJ databases">
        <title>Cytochrome P450 Catalyzes Benzene Ring Formation in the Biosynthesis of Trialkyl-Substituted Aromatic Polyketides.</title>
        <authorList>
            <person name="Zhao E."/>
            <person name="Ge H."/>
        </authorList>
    </citation>
    <scope>NUCLEOTIDE SEQUENCE</scope>
    <source>
        <strain evidence="10">NA0869</strain>
    </source>
</reference>
<keyword evidence="4" id="KW-0285">Flavoprotein</keyword>
<comment type="catalytic activity">
    <reaction evidence="9">
        <text>3 propionate 3-nitronate + 3 O2 + H2O = 3 3-oxopropanoate + 2 nitrate + nitrite + H2O2 + 3 H(+)</text>
        <dbReference type="Rhea" id="RHEA:57332"/>
        <dbReference type="ChEBI" id="CHEBI:15377"/>
        <dbReference type="ChEBI" id="CHEBI:15378"/>
        <dbReference type="ChEBI" id="CHEBI:15379"/>
        <dbReference type="ChEBI" id="CHEBI:16240"/>
        <dbReference type="ChEBI" id="CHEBI:16301"/>
        <dbReference type="ChEBI" id="CHEBI:17632"/>
        <dbReference type="ChEBI" id="CHEBI:33190"/>
        <dbReference type="ChEBI" id="CHEBI:136067"/>
    </reaction>
</comment>
<dbReference type="PANTHER" id="PTHR42747:SF3">
    <property type="entry name" value="NITRONATE MONOOXYGENASE-RELATED"/>
    <property type="match status" value="1"/>
</dbReference>
<evidence type="ECO:0000256" key="9">
    <source>
        <dbReference type="ARBA" id="ARBA00049401"/>
    </source>
</evidence>
<comment type="similarity">
    <text evidence="2">Belongs to the nitronate monooxygenase family. NMO class I subfamily.</text>
</comment>
<dbReference type="Gene3D" id="3.20.20.70">
    <property type="entry name" value="Aldolase class I"/>
    <property type="match status" value="1"/>
</dbReference>
<keyword evidence="6" id="KW-0560">Oxidoreductase</keyword>
<protein>
    <recommendedName>
        <fullName evidence="8">Propionate 3-nitronate monooxygenase</fullName>
    </recommendedName>
</protein>
<evidence type="ECO:0000256" key="2">
    <source>
        <dbReference type="ARBA" id="ARBA00009881"/>
    </source>
</evidence>
<dbReference type="Proteomes" id="UP001163878">
    <property type="component" value="Chromosome"/>
</dbReference>
<gene>
    <name evidence="10" type="ORF">OGH68_28075</name>
</gene>
<keyword evidence="3" id="KW-0216">Detoxification</keyword>
<evidence type="ECO:0000313" key="11">
    <source>
        <dbReference type="Proteomes" id="UP001163878"/>
    </source>
</evidence>
<evidence type="ECO:0000256" key="7">
    <source>
        <dbReference type="ARBA" id="ARBA00023033"/>
    </source>
</evidence>
<sequence length="361" mass="37136">MSAGRLGDLLGIALPVVQGPFGGGLSSVALAAAVSEGGGLGSYGAHLLDPREITGLVGELRARTGHPFAINLWVPHQDEAGPWPDAAELAPHIRRLHPCYDELGLPAVAAEDITPGPDFDAQVDALLAAAPPVISFVMGLPPRRVMDEARRRGIAVIGTATTVDEAVALERAGVDAVVASGADAGGHRGAFLRPVRESLVGTFSLVPQVADAVSVPVIAAGGIADGRGMAAALTLGADAVQIGTAFLATRESGASEAHKRALGSLEARTTVLTRLFTGRTARGIVNRFVRDMAPYEETVPAYPVQSALMQSVRREAGAQGREDLSSLWAGQAAVLAGGARGARDYLSLLMDDFRARGGQGA</sequence>
<proteinExistence type="inferred from homology"/>
<evidence type="ECO:0000256" key="5">
    <source>
        <dbReference type="ARBA" id="ARBA00022643"/>
    </source>
</evidence>
<name>A0ABY6ID85_STRPE</name>
<organism evidence="10 11">
    <name type="scientific">Streptomyces peucetius</name>
    <dbReference type="NCBI Taxonomy" id="1950"/>
    <lineage>
        <taxon>Bacteria</taxon>
        <taxon>Bacillati</taxon>
        <taxon>Actinomycetota</taxon>
        <taxon>Actinomycetes</taxon>
        <taxon>Kitasatosporales</taxon>
        <taxon>Streptomycetaceae</taxon>
        <taxon>Streptomyces</taxon>
    </lineage>
</organism>
<dbReference type="RefSeq" id="WP_264247805.1">
    <property type="nucleotide sequence ID" value="NZ_CP107567.1"/>
</dbReference>
<keyword evidence="7 10" id="KW-0503">Monooxygenase</keyword>
<dbReference type="InterPro" id="IPR013785">
    <property type="entry name" value="Aldolase_TIM"/>
</dbReference>
<dbReference type="InterPro" id="IPR004136">
    <property type="entry name" value="NMO"/>
</dbReference>
<evidence type="ECO:0000256" key="1">
    <source>
        <dbReference type="ARBA" id="ARBA00001917"/>
    </source>
</evidence>
<evidence type="ECO:0000256" key="6">
    <source>
        <dbReference type="ARBA" id="ARBA00023002"/>
    </source>
</evidence>
<keyword evidence="11" id="KW-1185">Reference proteome</keyword>
<dbReference type="SUPFAM" id="SSF51412">
    <property type="entry name" value="Inosine monophosphate dehydrogenase (IMPDH)"/>
    <property type="match status" value="1"/>
</dbReference>
<evidence type="ECO:0000256" key="4">
    <source>
        <dbReference type="ARBA" id="ARBA00022630"/>
    </source>
</evidence>
<evidence type="ECO:0000313" key="10">
    <source>
        <dbReference type="EMBL" id="UYQ64938.1"/>
    </source>
</evidence>
<dbReference type="CDD" id="cd04730">
    <property type="entry name" value="NPD_like"/>
    <property type="match status" value="1"/>
</dbReference>
<evidence type="ECO:0000256" key="3">
    <source>
        <dbReference type="ARBA" id="ARBA00022575"/>
    </source>
</evidence>
<dbReference type="Pfam" id="PF03060">
    <property type="entry name" value="NMO"/>
    <property type="match status" value="1"/>
</dbReference>
<accession>A0ABY6ID85</accession>
<evidence type="ECO:0000256" key="8">
    <source>
        <dbReference type="ARBA" id="ARBA00031155"/>
    </source>
</evidence>
<dbReference type="EMBL" id="CP107567">
    <property type="protein sequence ID" value="UYQ64938.1"/>
    <property type="molecule type" value="Genomic_DNA"/>
</dbReference>